<gene>
    <name evidence="1" type="primary">pRts1_51</name>
</gene>
<reference evidence="1" key="1">
    <citation type="journal article" date="2020" name="Commun. Biol.">
        <title>Highly efficient gene transfer in the mouse gut microbiota is enabled by the Incl2 conjugative plasmid TP114.</title>
        <authorList>
            <person name="Neil K."/>
            <person name="Allard N."/>
            <person name="Grenier F."/>
            <person name="Burrus V."/>
            <person name="Rodrigue S."/>
        </authorList>
    </citation>
    <scope>NUCLEOTIDE SEQUENCE</scope>
    <source>
        <strain evidence="1">BM21</strain>
    </source>
</reference>
<evidence type="ECO:0000313" key="1">
    <source>
        <dbReference type="EMBL" id="QOE89691.1"/>
    </source>
</evidence>
<organism evidence="1">
    <name type="scientific">Escherichia coli</name>
    <dbReference type="NCBI Taxonomy" id="562"/>
    <lineage>
        <taxon>Bacteria</taxon>
        <taxon>Pseudomonadati</taxon>
        <taxon>Pseudomonadota</taxon>
        <taxon>Gammaproteobacteria</taxon>
        <taxon>Enterobacterales</taxon>
        <taxon>Enterobacteriaceae</taxon>
        <taxon>Escherichia</taxon>
    </lineage>
</organism>
<proteinExistence type="predicted"/>
<geneLocation type="plasmid" evidence="1">
    <name>pRts1</name>
</geneLocation>
<name>A0A7L8KBW1_ECOLX</name>
<dbReference type="AlphaFoldDB" id="A0A7L8KBW1"/>
<sequence length="53" mass="6408">MLEIDIENMWLCFFSQKFTALFDKKNREKQDKTTSFSCEEMKALPVYSTKHRI</sequence>
<dbReference type="EMBL" id="MN626604">
    <property type="protein sequence ID" value="QOE89691.1"/>
    <property type="molecule type" value="Genomic_DNA"/>
</dbReference>
<keyword evidence="1" id="KW-0614">Plasmid</keyword>
<protein>
    <submittedName>
        <fullName evidence="1">Uncharacterized protein</fullName>
    </submittedName>
</protein>
<accession>A0A7L8KBW1</accession>